<evidence type="ECO:0000256" key="5">
    <source>
        <dbReference type="ARBA" id="ARBA00022777"/>
    </source>
</evidence>
<feature type="domain" description="POLO box" evidence="8">
    <location>
        <begin position="167"/>
        <end position="247"/>
    </location>
</feature>
<comment type="caution">
    <text evidence="9">The sequence shown here is derived from an EMBL/GenBank/DDBJ whole genome shotgun (WGS) entry which is preliminary data.</text>
</comment>
<dbReference type="CDD" id="cd13118">
    <property type="entry name" value="POLO_box_1"/>
    <property type="match status" value="1"/>
</dbReference>
<evidence type="ECO:0000256" key="2">
    <source>
        <dbReference type="ARBA" id="ARBA00022679"/>
    </source>
</evidence>
<keyword evidence="1" id="KW-0723">Serine/threonine-protein kinase</keyword>
<evidence type="ECO:0000313" key="10">
    <source>
        <dbReference type="Proteomes" id="UP001162131"/>
    </source>
</evidence>
<keyword evidence="3" id="KW-0677">Repeat</keyword>
<gene>
    <name evidence="9" type="ORF">BSTOLATCC_MIC17504</name>
</gene>
<dbReference type="Pfam" id="PF00659">
    <property type="entry name" value="POLO_box"/>
    <property type="match status" value="2"/>
</dbReference>
<dbReference type="Gene3D" id="3.30.1120.30">
    <property type="entry name" value="POLO box domain"/>
    <property type="match status" value="2"/>
</dbReference>
<dbReference type="InterPro" id="IPR033701">
    <property type="entry name" value="POLO_box_1"/>
</dbReference>
<dbReference type="InterPro" id="IPR033695">
    <property type="entry name" value="POLO_box_2"/>
</dbReference>
<dbReference type="InterPro" id="IPR036947">
    <property type="entry name" value="POLO_box_dom_sf"/>
</dbReference>
<protein>
    <recommendedName>
        <fullName evidence="8">POLO box domain-containing protein</fullName>
    </recommendedName>
</protein>
<dbReference type="GO" id="GO:0005634">
    <property type="term" value="C:nucleus"/>
    <property type="evidence" value="ECO:0007669"/>
    <property type="project" value="TreeGrafter"/>
</dbReference>
<dbReference type="AlphaFoldDB" id="A0AAU9J535"/>
<dbReference type="GO" id="GO:0005524">
    <property type="term" value="F:ATP binding"/>
    <property type="evidence" value="ECO:0007669"/>
    <property type="project" value="UniProtKB-KW"/>
</dbReference>
<evidence type="ECO:0000256" key="6">
    <source>
        <dbReference type="ARBA" id="ARBA00022840"/>
    </source>
</evidence>
<dbReference type="PANTHER" id="PTHR24345:SF0">
    <property type="entry name" value="CELL CYCLE SERINE_THREONINE-PROTEIN KINASE CDC5_MSD2"/>
    <property type="match status" value="1"/>
</dbReference>
<accession>A0AAU9J535</accession>
<dbReference type="SUPFAM" id="SSF82615">
    <property type="entry name" value="Polo-box domain"/>
    <property type="match status" value="2"/>
</dbReference>
<keyword evidence="10" id="KW-1185">Reference proteome</keyword>
<dbReference type="PROSITE" id="PS50078">
    <property type="entry name" value="POLO_BOX"/>
    <property type="match status" value="2"/>
</dbReference>
<keyword evidence="4" id="KW-0547">Nucleotide-binding</keyword>
<dbReference type="Proteomes" id="UP001162131">
    <property type="component" value="Unassembled WGS sequence"/>
</dbReference>
<dbReference type="CDD" id="cd13117">
    <property type="entry name" value="POLO_box_2"/>
    <property type="match status" value="1"/>
</dbReference>
<dbReference type="EMBL" id="CAJZBQ010000017">
    <property type="protein sequence ID" value="CAG9316872.1"/>
    <property type="molecule type" value="Genomic_DNA"/>
</dbReference>
<organism evidence="9 10">
    <name type="scientific">Blepharisma stoltei</name>
    <dbReference type="NCBI Taxonomy" id="1481888"/>
    <lineage>
        <taxon>Eukaryota</taxon>
        <taxon>Sar</taxon>
        <taxon>Alveolata</taxon>
        <taxon>Ciliophora</taxon>
        <taxon>Postciliodesmatophora</taxon>
        <taxon>Heterotrichea</taxon>
        <taxon>Heterotrichida</taxon>
        <taxon>Blepharismidae</taxon>
        <taxon>Blepharisma</taxon>
    </lineage>
</organism>
<evidence type="ECO:0000256" key="3">
    <source>
        <dbReference type="ARBA" id="ARBA00022737"/>
    </source>
</evidence>
<evidence type="ECO:0000256" key="7">
    <source>
        <dbReference type="SAM" id="MobiDB-lite"/>
    </source>
</evidence>
<evidence type="ECO:0000259" key="8">
    <source>
        <dbReference type="PROSITE" id="PS50078"/>
    </source>
</evidence>
<keyword evidence="5" id="KW-0418">Kinase</keyword>
<feature type="region of interest" description="Disordered" evidence="7">
    <location>
        <begin position="1"/>
        <end position="21"/>
    </location>
</feature>
<reference evidence="9" key="1">
    <citation type="submission" date="2021-09" db="EMBL/GenBank/DDBJ databases">
        <authorList>
            <consortium name="AG Swart"/>
            <person name="Singh M."/>
            <person name="Singh A."/>
            <person name="Seah K."/>
            <person name="Emmerich C."/>
        </authorList>
    </citation>
    <scope>NUCLEOTIDE SEQUENCE</scope>
    <source>
        <strain evidence="9">ATCC30299</strain>
    </source>
</reference>
<dbReference type="InterPro" id="IPR000959">
    <property type="entry name" value="POLO_box_dom"/>
</dbReference>
<evidence type="ECO:0000256" key="4">
    <source>
        <dbReference type="ARBA" id="ARBA00022741"/>
    </source>
</evidence>
<feature type="domain" description="POLO box" evidence="8">
    <location>
        <begin position="60"/>
        <end position="143"/>
    </location>
</feature>
<keyword evidence="2" id="KW-0808">Transferase</keyword>
<dbReference type="PANTHER" id="PTHR24345">
    <property type="entry name" value="SERINE/THREONINE-PROTEIN KINASE PLK"/>
    <property type="match status" value="1"/>
</dbReference>
<dbReference type="GO" id="GO:0004674">
    <property type="term" value="F:protein serine/threonine kinase activity"/>
    <property type="evidence" value="ECO:0007669"/>
    <property type="project" value="UniProtKB-KW"/>
</dbReference>
<proteinExistence type="predicted"/>
<evidence type="ECO:0000256" key="1">
    <source>
        <dbReference type="ARBA" id="ARBA00022527"/>
    </source>
</evidence>
<sequence>MVAPKSVKMRSKTKRSSSLPSTISLCKRTPKLGARGNLARKAACYSSYIPPDNGEGPQVWIKSWVDYSSKYGLGYLFSNSCVGVFFNDSTKIIADPAGSFFQYIPRAGRSRDEEITTYTFETFPDELKKKVTLLQHFRKRLSKDEPSAKLDMTQQFTKLDMTQPLIYVQKWRTTPYAILFKLSNNLVQVNFQDKTELILCSNSMLVIYMNKLGERSVYPLNTAMDSENKEMTKRLIYTKKVLRSMLQPRRRLELENALLNYWTRDNIIENLVNNYGTPRIGKNGDWISEISFIISDRQWKLQNSNNGSDCCNCSWRVKRQLLWRDSGAGSLLFFLYSAW</sequence>
<name>A0AAU9J535_9CILI</name>
<keyword evidence="6" id="KW-0067">ATP-binding</keyword>
<evidence type="ECO:0000313" key="9">
    <source>
        <dbReference type="EMBL" id="CAG9316872.1"/>
    </source>
</evidence>